<comment type="caution">
    <text evidence="5">The sequence shown here is derived from an EMBL/GenBank/DDBJ whole genome shotgun (WGS) entry which is preliminary data.</text>
</comment>
<evidence type="ECO:0000256" key="3">
    <source>
        <dbReference type="ARBA" id="ARBA00022840"/>
    </source>
</evidence>
<dbReference type="InterPro" id="IPR045864">
    <property type="entry name" value="aa-tRNA-synth_II/BPL/LPL"/>
</dbReference>
<dbReference type="InterPro" id="IPR004143">
    <property type="entry name" value="BPL_LPL_catalytic"/>
</dbReference>
<name>A0A0F9M0A5_9ZZZZ</name>
<dbReference type="SUPFAM" id="SSF46785">
    <property type="entry name" value="Winged helix' DNA-binding domain"/>
    <property type="match status" value="1"/>
</dbReference>
<dbReference type="HAMAP" id="MF_00978">
    <property type="entry name" value="Bifunct_BirA"/>
    <property type="match status" value="1"/>
</dbReference>
<dbReference type="InterPro" id="IPR030855">
    <property type="entry name" value="Bifunct_BirA"/>
</dbReference>
<evidence type="ECO:0000259" key="4">
    <source>
        <dbReference type="PROSITE" id="PS51733"/>
    </source>
</evidence>
<dbReference type="Pfam" id="PF03099">
    <property type="entry name" value="BPL_LplA_LipB"/>
    <property type="match status" value="1"/>
</dbReference>
<dbReference type="EMBL" id="LAZR01011241">
    <property type="protein sequence ID" value="KKM62702.1"/>
    <property type="molecule type" value="Genomic_DNA"/>
</dbReference>
<protein>
    <recommendedName>
        <fullName evidence="4">BPL/LPL catalytic domain-containing protein</fullName>
    </recommendedName>
</protein>
<keyword evidence="3" id="KW-0067">ATP-binding</keyword>
<dbReference type="InterPro" id="IPR008988">
    <property type="entry name" value="Transcriptional_repressor_C"/>
</dbReference>
<dbReference type="Pfam" id="PF02237">
    <property type="entry name" value="BPL_C"/>
    <property type="match status" value="1"/>
</dbReference>
<dbReference type="PANTHER" id="PTHR12835">
    <property type="entry name" value="BIOTIN PROTEIN LIGASE"/>
    <property type="match status" value="1"/>
</dbReference>
<dbReference type="NCBIfam" id="TIGR00121">
    <property type="entry name" value="birA_ligase"/>
    <property type="match status" value="1"/>
</dbReference>
<keyword evidence="1" id="KW-0436">Ligase</keyword>
<evidence type="ECO:0000256" key="2">
    <source>
        <dbReference type="ARBA" id="ARBA00022741"/>
    </source>
</evidence>
<keyword evidence="2" id="KW-0547">Nucleotide-binding</keyword>
<dbReference type="SUPFAM" id="SSF55681">
    <property type="entry name" value="Class II aaRS and biotin synthetases"/>
    <property type="match status" value="1"/>
</dbReference>
<dbReference type="Gene3D" id="1.10.10.10">
    <property type="entry name" value="Winged helix-like DNA-binding domain superfamily/Winged helix DNA-binding domain"/>
    <property type="match status" value="1"/>
</dbReference>
<dbReference type="InterPro" id="IPR036388">
    <property type="entry name" value="WH-like_DNA-bd_sf"/>
</dbReference>
<dbReference type="InterPro" id="IPR036390">
    <property type="entry name" value="WH_DNA-bd_sf"/>
</dbReference>
<dbReference type="InterPro" id="IPR013196">
    <property type="entry name" value="HTH_11"/>
</dbReference>
<proteinExistence type="inferred from homology"/>
<dbReference type="Gene3D" id="3.30.930.10">
    <property type="entry name" value="Bira Bifunctional Protein, Domain 2"/>
    <property type="match status" value="1"/>
</dbReference>
<reference evidence="5" key="1">
    <citation type="journal article" date="2015" name="Nature">
        <title>Complex archaea that bridge the gap between prokaryotes and eukaryotes.</title>
        <authorList>
            <person name="Spang A."/>
            <person name="Saw J.H."/>
            <person name="Jorgensen S.L."/>
            <person name="Zaremba-Niedzwiedzka K."/>
            <person name="Martijn J."/>
            <person name="Lind A.E."/>
            <person name="van Eijk R."/>
            <person name="Schleper C."/>
            <person name="Guy L."/>
            <person name="Ettema T.J."/>
        </authorList>
    </citation>
    <scope>NUCLEOTIDE SEQUENCE</scope>
</reference>
<organism evidence="5">
    <name type="scientific">marine sediment metagenome</name>
    <dbReference type="NCBI Taxonomy" id="412755"/>
    <lineage>
        <taxon>unclassified sequences</taxon>
        <taxon>metagenomes</taxon>
        <taxon>ecological metagenomes</taxon>
    </lineage>
</organism>
<dbReference type="PANTHER" id="PTHR12835:SF5">
    <property type="entry name" value="BIOTIN--PROTEIN LIGASE"/>
    <property type="match status" value="1"/>
</dbReference>
<dbReference type="InterPro" id="IPR004408">
    <property type="entry name" value="Biotin_CoA_COase_ligase"/>
</dbReference>
<feature type="domain" description="BPL/LPL catalytic" evidence="4">
    <location>
        <begin position="81"/>
        <end position="271"/>
    </location>
</feature>
<dbReference type="GO" id="GO:0004077">
    <property type="term" value="F:biotin--[biotin carboxyl-carrier protein] ligase activity"/>
    <property type="evidence" value="ECO:0007669"/>
    <property type="project" value="InterPro"/>
</dbReference>
<dbReference type="Gene3D" id="2.30.30.100">
    <property type="match status" value="1"/>
</dbReference>
<dbReference type="Pfam" id="PF08279">
    <property type="entry name" value="HTH_11"/>
    <property type="match status" value="1"/>
</dbReference>
<sequence>MRGNFLRWRFTMLNALLTLMADGRFHSGERLGIELGVSRAAVWKVLKRLEADGFPIQRVRGKGYRIPVGAVMLDVSRIKSLLPAACINKWEWHLSQEIDSTNAEAHRLIAFDRPRPIACVSEQQSAGRGRRGREWSSPFAQNIYLSLVEPFDAGAQRLQGLSLVVGMVLAESLEECGYQGCELKWPNDLLLNGKKLAGILVELAGDLASECVVIIGVGINVLMNESASGIDQAWTSLLLSGQHGELDRNRLIATFIARLVVAIERFKEKGFATFVEAWAQRDAWIGKEVRVVAGETVIEGKNLGVSATGALRLLTATGESHINAGEVSLRLTNAS</sequence>
<dbReference type="CDD" id="cd16442">
    <property type="entry name" value="BPL"/>
    <property type="match status" value="1"/>
</dbReference>
<dbReference type="PROSITE" id="PS51733">
    <property type="entry name" value="BPL_LPL_CATALYTIC"/>
    <property type="match status" value="1"/>
</dbReference>
<dbReference type="GO" id="GO:0006355">
    <property type="term" value="P:regulation of DNA-templated transcription"/>
    <property type="evidence" value="ECO:0007669"/>
    <property type="project" value="InterPro"/>
</dbReference>
<dbReference type="SUPFAM" id="SSF50037">
    <property type="entry name" value="C-terminal domain of transcriptional repressors"/>
    <property type="match status" value="1"/>
</dbReference>
<accession>A0A0F9M0A5</accession>
<evidence type="ECO:0000256" key="1">
    <source>
        <dbReference type="ARBA" id="ARBA00022598"/>
    </source>
</evidence>
<dbReference type="GO" id="GO:0005524">
    <property type="term" value="F:ATP binding"/>
    <property type="evidence" value="ECO:0007669"/>
    <property type="project" value="UniProtKB-KW"/>
</dbReference>
<evidence type="ECO:0000313" key="5">
    <source>
        <dbReference type="EMBL" id="KKM62702.1"/>
    </source>
</evidence>
<dbReference type="InterPro" id="IPR003142">
    <property type="entry name" value="BPL_C"/>
</dbReference>
<dbReference type="AlphaFoldDB" id="A0A0F9M0A5"/>
<dbReference type="GO" id="GO:0005737">
    <property type="term" value="C:cytoplasm"/>
    <property type="evidence" value="ECO:0007669"/>
    <property type="project" value="TreeGrafter"/>
</dbReference>
<gene>
    <name evidence="5" type="ORF">LCGC14_1519040</name>
</gene>